<dbReference type="InterPro" id="IPR013083">
    <property type="entry name" value="Znf_RING/FYVE/PHD"/>
</dbReference>
<feature type="domain" description="RING-type" evidence="6">
    <location>
        <begin position="168"/>
        <end position="215"/>
    </location>
</feature>
<feature type="transmembrane region" description="Helical" evidence="5">
    <location>
        <begin position="16"/>
        <end position="34"/>
    </location>
</feature>
<dbReference type="GO" id="GO:0008270">
    <property type="term" value="F:zinc ion binding"/>
    <property type="evidence" value="ECO:0007669"/>
    <property type="project" value="UniProtKB-KW"/>
</dbReference>
<feature type="transmembrane region" description="Helical" evidence="5">
    <location>
        <begin position="332"/>
        <end position="353"/>
    </location>
</feature>
<reference evidence="8" key="1">
    <citation type="submission" date="2011-07" db="EMBL/GenBank/DDBJ databases">
        <authorList>
            <consortium name="Caenorhabditis brenneri Sequencing and Analysis Consortium"/>
            <person name="Wilson R.K."/>
        </authorList>
    </citation>
    <scope>NUCLEOTIDE SEQUENCE [LARGE SCALE GENOMIC DNA]</scope>
    <source>
        <strain evidence="8">PB2801</strain>
    </source>
</reference>
<dbReference type="SMART" id="SM00184">
    <property type="entry name" value="RING"/>
    <property type="match status" value="2"/>
</dbReference>
<organism evidence="8">
    <name type="scientific">Caenorhabditis brenneri</name>
    <name type="common">Nematode worm</name>
    <dbReference type="NCBI Taxonomy" id="135651"/>
    <lineage>
        <taxon>Eukaryota</taxon>
        <taxon>Metazoa</taxon>
        <taxon>Ecdysozoa</taxon>
        <taxon>Nematoda</taxon>
        <taxon>Chromadorea</taxon>
        <taxon>Rhabditida</taxon>
        <taxon>Rhabditina</taxon>
        <taxon>Rhabditomorpha</taxon>
        <taxon>Rhabditoidea</taxon>
        <taxon>Rhabditidae</taxon>
        <taxon>Peloderinae</taxon>
        <taxon>Caenorhabditis</taxon>
    </lineage>
</organism>
<dbReference type="HOGENOM" id="CLU_474281_0_0_1"/>
<dbReference type="Gene3D" id="3.30.40.10">
    <property type="entry name" value="Zinc/RING finger domain, C3HC4 (zinc finger)"/>
    <property type="match status" value="2"/>
</dbReference>
<keyword evidence="3" id="KW-0862">Zinc</keyword>
<dbReference type="AlphaFoldDB" id="G0MPF4"/>
<evidence type="ECO:0000256" key="5">
    <source>
        <dbReference type="SAM" id="Phobius"/>
    </source>
</evidence>
<gene>
    <name evidence="7" type="ORF">CAEBREN_20775</name>
</gene>
<dbReference type="InterPro" id="IPR027370">
    <property type="entry name" value="Znf-RING_euk"/>
</dbReference>
<keyword evidence="1" id="KW-0479">Metal-binding</keyword>
<feature type="domain" description="RING-type" evidence="6">
    <location>
        <begin position="491"/>
        <end position="538"/>
    </location>
</feature>
<feature type="transmembrane region" description="Helical" evidence="5">
    <location>
        <begin position="78"/>
        <end position="97"/>
    </location>
</feature>
<dbReference type="OrthoDB" id="8062037at2759"/>
<dbReference type="Proteomes" id="UP000008068">
    <property type="component" value="Unassembled WGS sequence"/>
</dbReference>
<feature type="transmembrane region" description="Helical" evidence="5">
    <location>
        <begin position="258"/>
        <end position="281"/>
    </location>
</feature>
<keyword evidence="8" id="KW-1185">Reference proteome</keyword>
<sequence length="575" mass="66097">MHKTEEREKYDRDLKYGTVAVIICLSYPFLILSFRPTTWFDEVAYWIRVSEVSAFTVSSLFVLNSIHKCYYFEKKSIGISKLNICAFQLVSIIAITFNPYGSNCYATRTLIFLNFSKNVFIISELSGNLYLFWGDSFIKPKYVRNLETSEELEDFDGIIECSTRELECQVCRQVFSDTINERIPMLLTGCGHSFCSECVEKLRERNRSVKCLFCRTSSGHPSPSPSFDRSVLQPPSVTPQSFVSHFVATTMMKTDSPLLFFQSFSLVISSAIFGFFILINFKNSEEWIIIKQISFSIFLILIFCFTLKKLIEKYDLVYNKTKEIEKNRRNSKFGLMIVAMCLLPSSIISLFLTTNSNKFIYWNCLSEMCAFTISALFVWNSIYHKPNKKPQETCKDTLFFKQICFIWTVSMIVYDGKSVVEKLAMGLFQTKNAFILSDVIGELWLLREESVMEEKKKMDSGDFGKVVSSDANSANTTTVPPCSCSCAQLECKICLQKFSDRANERIPRVLVDCGHTLCAECIEKISMGEWQIKCPFCKVQSHKVEQPKNWSIIGMIQDLKEANIDRKLELNTEPK</sequence>
<feature type="transmembrane region" description="Helical" evidence="5">
    <location>
        <begin position="109"/>
        <end position="133"/>
    </location>
</feature>
<dbReference type="STRING" id="135651.G0MPF4"/>
<evidence type="ECO:0000313" key="7">
    <source>
        <dbReference type="EMBL" id="EGT39890.1"/>
    </source>
</evidence>
<keyword evidence="5" id="KW-0812">Transmembrane</keyword>
<dbReference type="PANTHER" id="PTHR47156:SF10">
    <property type="entry name" value="E3 UBIQUITIN-PROTEIN LIGASE TRIM-21-RELATED"/>
    <property type="match status" value="1"/>
</dbReference>
<feature type="transmembrane region" description="Helical" evidence="5">
    <location>
        <begin position="46"/>
        <end position="66"/>
    </location>
</feature>
<accession>G0MPF4</accession>
<evidence type="ECO:0000256" key="4">
    <source>
        <dbReference type="PROSITE-ProRule" id="PRU00175"/>
    </source>
</evidence>
<dbReference type="SUPFAM" id="SSF57850">
    <property type="entry name" value="RING/U-box"/>
    <property type="match status" value="2"/>
</dbReference>
<dbReference type="eggNOG" id="KOG4185">
    <property type="taxonomic scope" value="Eukaryota"/>
</dbReference>
<feature type="transmembrane region" description="Helical" evidence="5">
    <location>
        <begin position="287"/>
        <end position="311"/>
    </location>
</feature>
<evidence type="ECO:0000259" key="6">
    <source>
        <dbReference type="PROSITE" id="PS50089"/>
    </source>
</evidence>
<evidence type="ECO:0000256" key="2">
    <source>
        <dbReference type="ARBA" id="ARBA00022771"/>
    </source>
</evidence>
<dbReference type="PROSITE" id="PS00518">
    <property type="entry name" value="ZF_RING_1"/>
    <property type="match status" value="2"/>
</dbReference>
<dbReference type="InterPro" id="IPR017907">
    <property type="entry name" value="Znf_RING_CS"/>
</dbReference>
<evidence type="ECO:0000256" key="3">
    <source>
        <dbReference type="ARBA" id="ARBA00022833"/>
    </source>
</evidence>
<protein>
    <recommendedName>
        <fullName evidence="6">RING-type domain-containing protein</fullName>
    </recommendedName>
</protein>
<dbReference type="InParanoid" id="G0MPF4"/>
<dbReference type="InterPro" id="IPR001841">
    <property type="entry name" value="Znf_RING"/>
</dbReference>
<dbReference type="PANTHER" id="PTHR47156">
    <property type="entry name" value="PROTEIN CBG20824"/>
    <property type="match status" value="1"/>
</dbReference>
<keyword evidence="5" id="KW-1133">Transmembrane helix</keyword>
<proteinExistence type="predicted"/>
<dbReference type="PROSITE" id="PS50089">
    <property type="entry name" value="ZF_RING_2"/>
    <property type="match status" value="2"/>
</dbReference>
<evidence type="ECO:0000256" key="1">
    <source>
        <dbReference type="ARBA" id="ARBA00022723"/>
    </source>
</evidence>
<feature type="transmembrane region" description="Helical" evidence="5">
    <location>
        <begin position="359"/>
        <end position="379"/>
    </location>
</feature>
<dbReference type="EMBL" id="GL379805">
    <property type="protein sequence ID" value="EGT39890.1"/>
    <property type="molecule type" value="Genomic_DNA"/>
</dbReference>
<dbReference type="InterPro" id="IPR052667">
    <property type="entry name" value="E3_ubiquitin-ligase_RING"/>
</dbReference>
<name>G0MPF4_CAEBE</name>
<evidence type="ECO:0000313" key="8">
    <source>
        <dbReference type="Proteomes" id="UP000008068"/>
    </source>
</evidence>
<keyword evidence="5" id="KW-0472">Membrane</keyword>
<keyword evidence="2 4" id="KW-0863">Zinc-finger</keyword>
<dbReference type="Pfam" id="PF13445">
    <property type="entry name" value="zf-RING_UBOX"/>
    <property type="match status" value="2"/>
</dbReference>